<dbReference type="AlphaFoldDB" id="A0AAJ2N766"/>
<evidence type="ECO:0000313" key="1">
    <source>
        <dbReference type="EMBL" id="MDT8975029.1"/>
    </source>
</evidence>
<organism evidence="1 2">
    <name type="scientific">Paenibacillus suaedae</name>
    <dbReference type="NCBI Taxonomy" id="3077233"/>
    <lineage>
        <taxon>Bacteria</taxon>
        <taxon>Bacillati</taxon>
        <taxon>Bacillota</taxon>
        <taxon>Bacilli</taxon>
        <taxon>Bacillales</taxon>
        <taxon>Paenibacillaceae</taxon>
        <taxon>Paenibacillus</taxon>
    </lineage>
</organism>
<evidence type="ECO:0000313" key="2">
    <source>
        <dbReference type="Proteomes" id="UP001250538"/>
    </source>
</evidence>
<gene>
    <name evidence="1" type="ORF">RQP50_02090</name>
</gene>
<dbReference type="Proteomes" id="UP001250538">
    <property type="component" value="Unassembled WGS sequence"/>
</dbReference>
<keyword evidence="2" id="KW-1185">Reference proteome</keyword>
<reference evidence="2" key="1">
    <citation type="submission" date="2023-09" db="EMBL/GenBank/DDBJ databases">
        <title>Paenibacillus sp. chi10 Genome sequencing and assembly.</title>
        <authorList>
            <person name="Kim I."/>
        </authorList>
    </citation>
    <scope>NUCLEOTIDE SEQUENCE [LARGE SCALE GENOMIC DNA]</scope>
    <source>
        <strain evidence="2">chi10</strain>
    </source>
</reference>
<accession>A0AAJ2N766</accession>
<dbReference type="EMBL" id="JAVYAA010000001">
    <property type="protein sequence ID" value="MDT8975029.1"/>
    <property type="molecule type" value="Genomic_DNA"/>
</dbReference>
<proteinExistence type="predicted"/>
<sequence>MIFTTSNGTHPILSQDFIWVADYYDGTHLCEYDLETKESDPYRFYSIDRMKLLRFGLIGHSSKLFFEAANGVFNINGEEFRISYVENDKEFLLNGRSLFYNDIISYKDAVSEANPFQKQTDCGMFTNRITQYNFGYKKKLDLDGIIFNFQAIVSIPYQDKAYMSLKIASDQELDGKIVIQRRGIVVDEIESPLQKGHSTNITWTLK</sequence>
<protein>
    <submittedName>
        <fullName evidence="1">Uncharacterized protein</fullName>
    </submittedName>
</protein>
<comment type="caution">
    <text evidence="1">The sequence shown here is derived from an EMBL/GenBank/DDBJ whole genome shotgun (WGS) entry which is preliminary data.</text>
</comment>
<dbReference type="RefSeq" id="WP_315742856.1">
    <property type="nucleotide sequence ID" value="NZ_JAVYAA010000001.1"/>
</dbReference>
<name>A0AAJ2N766_9BACL</name>